<comment type="caution">
    <text evidence="18">The sequence shown here is derived from an EMBL/GenBank/DDBJ whole genome shotgun (WGS) entry which is preliminary data.</text>
</comment>
<comment type="pathway">
    <text evidence="2 15">Cofactor biosynthesis; adenosylcobalamin biosynthesis; adenosylcobalamin from cob(II)yrinate a,c-diamide: step 2/7.</text>
</comment>
<keyword evidence="8 15" id="KW-0547">Nucleotide-binding</keyword>
<gene>
    <name evidence="18" type="ORF">E6K72_06140</name>
</gene>
<evidence type="ECO:0000256" key="15">
    <source>
        <dbReference type="RuleBase" id="RU366026"/>
    </source>
</evidence>
<dbReference type="AlphaFoldDB" id="A0A538SW99"/>
<evidence type="ECO:0000256" key="7">
    <source>
        <dbReference type="ARBA" id="ARBA00022679"/>
    </source>
</evidence>
<evidence type="ECO:0000256" key="8">
    <source>
        <dbReference type="ARBA" id="ARBA00022741"/>
    </source>
</evidence>
<evidence type="ECO:0000313" key="18">
    <source>
        <dbReference type="EMBL" id="TMQ55621.1"/>
    </source>
</evidence>
<dbReference type="Pfam" id="PF01923">
    <property type="entry name" value="Cob_adeno_trans"/>
    <property type="match status" value="1"/>
</dbReference>
<evidence type="ECO:0000256" key="14">
    <source>
        <dbReference type="ARBA" id="ARBA00048692"/>
    </source>
</evidence>
<dbReference type="GO" id="GO:0009236">
    <property type="term" value="P:cobalamin biosynthetic process"/>
    <property type="evidence" value="ECO:0007669"/>
    <property type="project" value="UniProtKB-UniRule"/>
</dbReference>
<keyword evidence="7 15" id="KW-0808">Transferase</keyword>
<evidence type="ECO:0000259" key="17">
    <source>
        <dbReference type="Pfam" id="PF01923"/>
    </source>
</evidence>
<protein>
    <recommendedName>
        <fullName evidence="5 15">Corrinoid adenosyltransferase</fullName>
        <ecNumber evidence="4 15">2.5.1.17</ecNumber>
    </recommendedName>
    <alternativeName>
        <fullName evidence="10 15">Cob(II)alamin adenosyltransferase</fullName>
    </alternativeName>
    <alternativeName>
        <fullName evidence="12 15">Cob(II)yrinic acid a,c-diamide adenosyltransferase</fullName>
    </alternativeName>
    <alternativeName>
        <fullName evidence="11 15">Cobinamide/cobalamin adenosyltransferase</fullName>
    </alternativeName>
</protein>
<evidence type="ECO:0000256" key="1">
    <source>
        <dbReference type="ARBA" id="ARBA00004496"/>
    </source>
</evidence>
<evidence type="ECO:0000256" key="16">
    <source>
        <dbReference type="SAM" id="MobiDB-lite"/>
    </source>
</evidence>
<dbReference type="EC" id="2.5.1.17" evidence="4 15"/>
<dbReference type="Proteomes" id="UP000317716">
    <property type="component" value="Unassembled WGS sequence"/>
</dbReference>
<dbReference type="PANTHER" id="PTHR12213:SF0">
    <property type="entry name" value="CORRINOID ADENOSYLTRANSFERASE MMAB"/>
    <property type="match status" value="1"/>
</dbReference>
<dbReference type="UniPathway" id="UPA00148">
    <property type="reaction ID" value="UER00233"/>
</dbReference>
<comment type="similarity">
    <text evidence="3 15">Belongs to the Cob(I)alamin adenosyltransferase family.</text>
</comment>
<feature type="region of interest" description="Disordered" evidence="16">
    <location>
        <begin position="1"/>
        <end position="22"/>
    </location>
</feature>
<evidence type="ECO:0000256" key="12">
    <source>
        <dbReference type="ARBA" id="ARBA00033354"/>
    </source>
</evidence>
<dbReference type="GO" id="GO:0005524">
    <property type="term" value="F:ATP binding"/>
    <property type="evidence" value="ECO:0007669"/>
    <property type="project" value="UniProtKB-UniRule"/>
</dbReference>
<evidence type="ECO:0000256" key="9">
    <source>
        <dbReference type="ARBA" id="ARBA00022840"/>
    </source>
</evidence>
<evidence type="ECO:0000256" key="5">
    <source>
        <dbReference type="ARBA" id="ARBA00020963"/>
    </source>
</evidence>
<sequence length="183" mass="20154">MKIYTRTGDDGSTGLLGPGRVPKDAPRVEAYGTVDELNASLGVARALDTARWIDPELSAIQARLFNLGAELATLEAGALGKLERVSEDDVRALEGWIDAREKDLTPLKRFILPGGSPLAAELHRARTVCRRAERRLVALAQKESVEPRLVRYLNRLGDLLFVLARWCNHRAGAEEIEWSGRGS</sequence>
<dbReference type="PANTHER" id="PTHR12213">
    <property type="entry name" value="CORRINOID ADENOSYLTRANSFERASE"/>
    <property type="match status" value="1"/>
</dbReference>
<evidence type="ECO:0000256" key="13">
    <source>
        <dbReference type="ARBA" id="ARBA00048555"/>
    </source>
</evidence>
<dbReference type="SUPFAM" id="SSF89028">
    <property type="entry name" value="Cobalamin adenosyltransferase-like"/>
    <property type="match status" value="1"/>
</dbReference>
<dbReference type="InterPro" id="IPR029499">
    <property type="entry name" value="PduO-typ"/>
</dbReference>
<evidence type="ECO:0000256" key="2">
    <source>
        <dbReference type="ARBA" id="ARBA00005121"/>
    </source>
</evidence>
<dbReference type="EMBL" id="VBOS01000205">
    <property type="protein sequence ID" value="TMQ55621.1"/>
    <property type="molecule type" value="Genomic_DNA"/>
</dbReference>
<proteinExistence type="inferred from homology"/>
<comment type="subcellular location">
    <subcellularLocation>
        <location evidence="1">Cytoplasm</location>
    </subcellularLocation>
</comment>
<keyword evidence="15" id="KW-0169">Cobalamin biosynthesis</keyword>
<dbReference type="FunFam" id="1.20.1200.10:FF:000003">
    <property type="entry name" value="ATP:cob(I)alamin adenosyltransferase"/>
    <property type="match status" value="1"/>
</dbReference>
<dbReference type="Gene3D" id="1.20.1200.10">
    <property type="entry name" value="Cobalamin adenosyltransferase-like"/>
    <property type="match status" value="1"/>
</dbReference>
<dbReference type="InterPro" id="IPR036451">
    <property type="entry name" value="CblAdoTrfase-like_sf"/>
</dbReference>
<comment type="catalytic activity">
    <reaction evidence="14 15">
        <text>2 cob(II)alamin + reduced [electron-transfer flavoprotein] + 2 ATP = 2 adenosylcob(III)alamin + 2 triphosphate + oxidized [electron-transfer flavoprotein] + 3 H(+)</text>
        <dbReference type="Rhea" id="RHEA:28671"/>
        <dbReference type="Rhea" id="RHEA-COMP:10685"/>
        <dbReference type="Rhea" id="RHEA-COMP:10686"/>
        <dbReference type="ChEBI" id="CHEBI:15378"/>
        <dbReference type="ChEBI" id="CHEBI:16304"/>
        <dbReference type="ChEBI" id="CHEBI:18036"/>
        <dbReference type="ChEBI" id="CHEBI:18408"/>
        <dbReference type="ChEBI" id="CHEBI:30616"/>
        <dbReference type="ChEBI" id="CHEBI:57692"/>
        <dbReference type="ChEBI" id="CHEBI:58307"/>
        <dbReference type="EC" id="2.5.1.17"/>
    </reaction>
</comment>
<keyword evidence="6" id="KW-0963">Cytoplasm</keyword>
<evidence type="ECO:0000256" key="3">
    <source>
        <dbReference type="ARBA" id="ARBA00007487"/>
    </source>
</evidence>
<dbReference type="GO" id="GO:0005737">
    <property type="term" value="C:cytoplasm"/>
    <property type="evidence" value="ECO:0007669"/>
    <property type="project" value="UniProtKB-SubCell"/>
</dbReference>
<reference evidence="18 19" key="1">
    <citation type="journal article" date="2019" name="Nat. Microbiol.">
        <title>Mediterranean grassland soil C-N compound turnover is dependent on rainfall and depth, and is mediated by genomically divergent microorganisms.</title>
        <authorList>
            <person name="Diamond S."/>
            <person name="Andeer P.F."/>
            <person name="Li Z."/>
            <person name="Crits-Christoph A."/>
            <person name="Burstein D."/>
            <person name="Anantharaman K."/>
            <person name="Lane K.R."/>
            <person name="Thomas B.C."/>
            <person name="Pan C."/>
            <person name="Northen T.R."/>
            <person name="Banfield J.F."/>
        </authorList>
    </citation>
    <scope>NUCLEOTIDE SEQUENCE [LARGE SCALE GENOMIC DNA]</scope>
    <source>
        <strain evidence="18">WS_2</strain>
    </source>
</reference>
<evidence type="ECO:0000313" key="19">
    <source>
        <dbReference type="Proteomes" id="UP000317716"/>
    </source>
</evidence>
<dbReference type="NCBIfam" id="TIGR00636">
    <property type="entry name" value="PduO_Nterm"/>
    <property type="match status" value="1"/>
</dbReference>
<feature type="domain" description="Cobalamin adenosyltransferase-like" evidence="17">
    <location>
        <begin position="3"/>
        <end position="167"/>
    </location>
</feature>
<evidence type="ECO:0000256" key="6">
    <source>
        <dbReference type="ARBA" id="ARBA00022490"/>
    </source>
</evidence>
<keyword evidence="9 15" id="KW-0067">ATP-binding</keyword>
<name>A0A538SW99_UNCEI</name>
<accession>A0A538SW99</accession>
<evidence type="ECO:0000256" key="10">
    <source>
        <dbReference type="ARBA" id="ARBA00031529"/>
    </source>
</evidence>
<dbReference type="InterPro" id="IPR016030">
    <property type="entry name" value="CblAdoTrfase-like"/>
</dbReference>
<organism evidence="18 19">
    <name type="scientific">Eiseniibacteriota bacterium</name>
    <dbReference type="NCBI Taxonomy" id="2212470"/>
    <lineage>
        <taxon>Bacteria</taxon>
        <taxon>Candidatus Eiseniibacteriota</taxon>
    </lineage>
</organism>
<evidence type="ECO:0000256" key="4">
    <source>
        <dbReference type="ARBA" id="ARBA00012454"/>
    </source>
</evidence>
<comment type="catalytic activity">
    <reaction evidence="13 15">
        <text>2 cob(II)yrinate a,c diamide + reduced [electron-transfer flavoprotein] + 2 ATP = 2 adenosylcob(III)yrinate a,c-diamide + 2 triphosphate + oxidized [electron-transfer flavoprotein] + 3 H(+)</text>
        <dbReference type="Rhea" id="RHEA:11528"/>
        <dbReference type="Rhea" id="RHEA-COMP:10685"/>
        <dbReference type="Rhea" id="RHEA-COMP:10686"/>
        <dbReference type="ChEBI" id="CHEBI:15378"/>
        <dbReference type="ChEBI" id="CHEBI:18036"/>
        <dbReference type="ChEBI" id="CHEBI:30616"/>
        <dbReference type="ChEBI" id="CHEBI:57692"/>
        <dbReference type="ChEBI" id="CHEBI:58307"/>
        <dbReference type="ChEBI" id="CHEBI:58503"/>
        <dbReference type="ChEBI" id="CHEBI:58537"/>
        <dbReference type="EC" id="2.5.1.17"/>
    </reaction>
</comment>
<evidence type="ECO:0000256" key="11">
    <source>
        <dbReference type="ARBA" id="ARBA00033334"/>
    </source>
</evidence>
<dbReference type="GO" id="GO:0008817">
    <property type="term" value="F:corrinoid adenosyltransferase activity"/>
    <property type="evidence" value="ECO:0007669"/>
    <property type="project" value="UniProtKB-UniRule"/>
</dbReference>